<dbReference type="AlphaFoldDB" id="A0A6N9YSW0"/>
<dbReference type="EMBL" id="JAAGOB010000015">
    <property type="protein sequence ID" value="NED98045.1"/>
    <property type="molecule type" value="Genomic_DNA"/>
</dbReference>
<sequence>MEEMLAERVTAVTGPRMRIGTDGRRPGYRRGPVQAVRDSLRSLSRAGMAGGIATYCLSLLPSLIPRGWLAQAVFSGITMALGYAIGLLIRWFVRRSGFHPRWSVPLERAAQPVLLAAAAGSLAFSGLAAHWQDRIRGLLGMPGVEALYAAVPVVAAVVALAIVAVAHGVRVLGAAAMVRIRRTIPRVLVRLGTTVALIAFAILVFNGTFMTWVAYGLDRAAAAVEAGRAPEIEQPASPMRSGSAESLVSWDSLSATGQAFVAGGLPRDALAEFAGLEDHDDGPVDPIRVYVPSDPAGDLERAAALVVDELDRTQAWSRDVLVVATPAGNGLVQPAAIATIEMMYAGNTATAALQYSHASSWLSFLSDRNTAPEAGKALFEAVYAAWQERPQALRPKLLVYGESLGSYGGHGAFSGLQDMVARTDGALWVATPNFTETWRDLTDHRDLGSREISPVYDDGIQVRWGTGDGHARDLWDPGPAWEEPRIVYVQHGSDGVVWWSSDLLWHEPDWLREPSGDDVLPGLRWLPVVTYWLTTMDMVVAEEVPAGHGHVYLGEYVDAWAAIAPPTGWTDDDADTLRDLLIDEYAEF</sequence>
<reference evidence="4 5" key="1">
    <citation type="submission" date="2020-02" db="EMBL/GenBank/DDBJ databases">
        <authorList>
            <person name="Li X.-J."/>
            <person name="Feng X.-M."/>
        </authorList>
    </citation>
    <scope>NUCLEOTIDE SEQUENCE [LARGE SCALE GENOMIC DNA]</scope>
    <source>
        <strain evidence="4 5">CGMCC 4.7225</strain>
    </source>
</reference>
<name>A0A6N9YSW0_9ACTN</name>
<feature type="transmembrane region" description="Helical" evidence="1">
    <location>
        <begin position="70"/>
        <end position="93"/>
    </location>
</feature>
<comment type="caution">
    <text evidence="4">The sequence shown here is derived from an EMBL/GenBank/DDBJ whole genome shotgun (WGS) entry which is preliminary data.</text>
</comment>
<feature type="transmembrane region" description="Helical" evidence="1">
    <location>
        <begin position="187"/>
        <end position="215"/>
    </location>
</feature>
<dbReference type="InterPro" id="IPR027788">
    <property type="entry name" value="Alpha/beta-hydrolase_N_dom"/>
</dbReference>
<feature type="domain" description="Alpha/beta-hydrolase N-terminal" evidence="3">
    <location>
        <begin position="61"/>
        <end position="264"/>
    </location>
</feature>
<dbReference type="Proteomes" id="UP000469185">
    <property type="component" value="Unassembled WGS sequence"/>
</dbReference>
<feature type="transmembrane region" description="Helical" evidence="1">
    <location>
        <begin position="46"/>
        <end position="64"/>
    </location>
</feature>
<accession>A0A6N9YSW0</accession>
<keyword evidence="1" id="KW-0472">Membrane</keyword>
<dbReference type="InterPro" id="IPR027787">
    <property type="entry name" value="Alpha/beta-hydrolase_catalytic"/>
</dbReference>
<dbReference type="Pfam" id="PF15420">
    <property type="entry name" value="Abhydrolase_9_N"/>
    <property type="match status" value="1"/>
</dbReference>
<keyword evidence="1" id="KW-0812">Transmembrane</keyword>
<keyword evidence="1" id="KW-1133">Transmembrane helix</keyword>
<evidence type="ECO:0008006" key="6">
    <source>
        <dbReference type="Google" id="ProtNLM"/>
    </source>
</evidence>
<evidence type="ECO:0000259" key="2">
    <source>
        <dbReference type="Pfam" id="PF10081"/>
    </source>
</evidence>
<feature type="domain" description="Alpha/beta-hydrolase catalytic" evidence="2">
    <location>
        <begin position="287"/>
        <end position="576"/>
    </location>
</feature>
<proteinExistence type="predicted"/>
<protein>
    <recommendedName>
        <fullName evidence="6">Alpha/beta-hydrolase family protein</fullName>
    </recommendedName>
</protein>
<gene>
    <name evidence="4" type="ORF">G1H11_22355</name>
</gene>
<evidence type="ECO:0000313" key="5">
    <source>
        <dbReference type="Proteomes" id="UP000469185"/>
    </source>
</evidence>
<organism evidence="4 5">
    <name type="scientific">Phytoactinopolyspora alkaliphila</name>
    <dbReference type="NCBI Taxonomy" id="1783498"/>
    <lineage>
        <taxon>Bacteria</taxon>
        <taxon>Bacillati</taxon>
        <taxon>Actinomycetota</taxon>
        <taxon>Actinomycetes</taxon>
        <taxon>Jiangellales</taxon>
        <taxon>Jiangellaceae</taxon>
        <taxon>Phytoactinopolyspora</taxon>
    </lineage>
</organism>
<evidence type="ECO:0000256" key="1">
    <source>
        <dbReference type="SAM" id="Phobius"/>
    </source>
</evidence>
<evidence type="ECO:0000259" key="3">
    <source>
        <dbReference type="Pfam" id="PF15420"/>
    </source>
</evidence>
<feature type="transmembrane region" description="Helical" evidence="1">
    <location>
        <begin position="146"/>
        <end position="166"/>
    </location>
</feature>
<keyword evidence="5" id="KW-1185">Reference proteome</keyword>
<evidence type="ECO:0000313" key="4">
    <source>
        <dbReference type="EMBL" id="NED98045.1"/>
    </source>
</evidence>
<feature type="transmembrane region" description="Helical" evidence="1">
    <location>
        <begin position="113"/>
        <end position="131"/>
    </location>
</feature>
<dbReference type="Pfam" id="PF10081">
    <property type="entry name" value="Abhydrolase_9"/>
    <property type="match status" value="1"/>
</dbReference>